<dbReference type="GO" id="GO:0003723">
    <property type="term" value="F:RNA binding"/>
    <property type="evidence" value="ECO:0007669"/>
    <property type="project" value="UniProtKB-KW"/>
</dbReference>
<dbReference type="EMBL" id="AP018449">
    <property type="protein sequence ID" value="BBB93544.1"/>
    <property type="molecule type" value="Genomic_DNA"/>
</dbReference>
<reference evidence="6 7" key="1">
    <citation type="journal article" date="2018" name="Int. J. Syst. Evol. Microbiol.">
        <title>Methylomusa anaerophila gen. nov., sp. nov., an anaerobic methanol-utilizing bacterium isolated from a microbial fuel cell.</title>
        <authorList>
            <person name="Amano N."/>
            <person name="Yamamuro A."/>
            <person name="Miyahara M."/>
            <person name="Kouzuma A."/>
            <person name="Abe T."/>
            <person name="Watanabe K."/>
        </authorList>
    </citation>
    <scope>NUCLEOTIDE SEQUENCE [LARGE SCALE GENOMIC DNA]</scope>
    <source>
        <strain evidence="6 7">MMFC1</strain>
    </source>
</reference>
<accession>A0A348AR46</accession>
<dbReference type="RefSeq" id="WP_126310352.1">
    <property type="nucleotide sequence ID" value="NZ_AP018449.1"/>
</dbReference>
<dbReference type="Pfam" id="PF17953">
    <property type="entry name" value="Csm4_C"/>
    <property type="match status" value="1"/>
</dbReference>
<evidence type="ECO:0000256" key="3">
    <source>
        <dbReference type="ARBA" id="ARBA00022884"/>
    </source>
</evidence>
<proteinExistence type="inferred from homology"/>
<gene>
    <name evidence="6" type="ORF">MAMMFC1_04262</name>
</gene>
<dbReference type="KEGG" id="mana:MAMMFC1_04262"/>
<feature type="domain" description="Csm4 C-terminal" evidence="5">
    <location>
        <begin position="246"/>
        <end position="336"/>
    </location>
</feature>
<dbReference type="OrthoDB" id="9792564at2"/>
<keyword evidence="7" id="KW-1185">Reference proteome</keyword>
<evidence type="ECO:0000256" key="1">
    <source>
        <dbReference type="ARBA" id="ARBA00005772"/>
    </source>
</evidence>
<organism evidence="6 7">
    <name type="scientific">Methylomusa anaerophila</name>
    <dbReference type="NCBI Taxonomy" id="1930071"/>
    <lineage>
        <taxon>Bacteria</taxon>
        <taxon>Bacillati</taxon>
        <taxon>Bacillota</taxon>
        <taxon>Negativicutes</taxon>
        <taxon>Selenomonadales</taxon>
        <taxon>Sporomusaceae</taxon>
        <taxon>Methylomusa</taxon>
    </lineage>
</organism>
<protein>
    <recommendedName>
        <fullName evidence="2">CRISPR system Cms protein Csm4</fullName>
    </recommendedName>
</protein>
<keyword evidence="3" id="KW-0694">RNA-binding</keyword>
<evidence type="ECO:0000313" key="7">
    <source>
        <dbReference type="Proteomes" id="UP000276437"/>
    </source>
</evidence>
<dbReference type="InterPro" id="IPR005510">
    <property type="entry name" value="Csm4"/>
</dbReference>
<evidence type="ECO:0000313" key="6">
    <source>
        <dbReference type="EMBL" id="BBB93544.1"/>
    </source>
</evidence>
<evidence type="ECO:0000259" key="5">
    <source>
        <dbReference type="Pfam" id="PF17953"/>
    </source>
</evidence>
<dbReference type="InterPro" id="IPR040932">
    <property type="entry name" value="Csm4_C"/>
</dbReference>
<evidence type="ECO:0000256" key="4">
    <source>
        <dbReference type="ARBA" id="ARBA00023118"/>
    </source>
</evidence>
<evidence type="ECO:0000256" key="2">
    <source>
        <dbReference type="ARBA" id="ARBA00016109"/>
    </source>
</evidence>
<name>A0A348AR46_9FIRM</name>
<sequence length="346" mass="38873">MQQRTPIYEDREKYIVGLKFKSPVHFGRYKDEDLARSGFWCGSDQLFSAMANAFNLFYGKTETEAFLAEFRTGAPPVILSSTFLMLEQTDTGAEPVYFLPKPCGLDLSAYFTDQKKAGKIAYLPHTVLELLANSKFDGSISEKYKPQGLFLVPKTCSEDLFVETECARVALDSMTAASMIYYITTVTYVESVGLYFMMDCRREWLAKIQTALRVLGDEGLGGERSYGMGSFTIANFRPSPSWSVDGDEALLLSAYYPSTQELRVMRTVAWEGRYRLREAGGYIYSGGDQGLRKKYLRVFAEGSVFGYKPVGQLLNVTPKGYNAHRVYRNCLAYTLPWNTAAQKGTG</sequence>
<dbReference type="AlphaFoldDB" id="A0A348AR46"/>
<dbReference type="NCBIfam" id="TIGR01903">
    <property type="entry name" value="cas5_csm4"/>
    <property type="match status" value="1"/>
</dbReference>
<dbReference type="Proteomes" id="UP000276437">
    <property type="component" value="Chromosome"/>
</dbReference>
<dbReference type="GO" id="GO:0051607">
    <property type="term" value="P:defense response to virus"/>
    <property type="evidence" value="ECO:0007669"/>
    <property type="project" value="UniProtKB-KW"/>
</dbReference>
<keyword evidence="4" id="KW-0051">Antiviral defense</keyword>
<comment type="similarity">
    <text evidence="1">Belongs to the CRISPR-associated Csm4 family.</text>
</comment>